<name>A0A3T0EAI1_9PROT</name>
<dbReference type="AlphaFoldDB" id="A0A3T0EAI1"/>
<keyword evidence="2" id="KW-1003">Cell membrane</keyword>
<keyword evidence="9" id="KW-1185">Reference proteome</keyword>
<dbReference type="Pfam" id="PF03772">
    <property type="entry name" value="Competence"/>
    <property type="match status" value="1"/>
</dbReference>
<dbReference type="EMBL" id="CP018911">
    <property type="protein sequence ID" value="AZU04290.1"/>
    <property type="molecule type" value="Genomic_DNA"/>
</dbReference>
<evidence type="ECO:0000259" key="7">
    <source>
        <dbReference type="Pfam" id="PF13567"/>
    </source>
</evidence>
<dbReference type="RefSeq" id="WP_127567112.1">
    <property type="nucleotide sequence ID" value="NZ_BMFB01000003.1"/>
</dbReference>
<keyword evidence="3" id="KW-0812">Transmembrane</keyword>
<evidence type="ECO:0000259" key="6">
    <source>
        <dbReference type="Pfam" id="PF03772"/>
    </source>
</evidence>
<evidence type="ECO:0000256" key="4">
    <source>
        <dbReference type="ARBA" id="ARBA00022989"/>
    </source>
</evidence>
<gene>
    <name evidence="8" type="ORF">X907_1759</name>
</gene>
<dbReference type="InterPro" id="IPR025405">
    <property type="entry name" value="DUF4131"/>
</dbReference>
<keyword evidence="5" id="KW-0472">Membrane</keyword>
<evidence type="ECO:0000313" key="8">
    <source>
        <dbReference type="EMBL" id="AZU04290.1"/>
    </source>
</evidence>
<proteinExistence type="predicted"/>
<evidence type="ECO:0000313" key="9">
    <source>
        <dbReference type="Proteomes" id="UP000286954"/>
    </source>
</evidence>
<organism evidence="8 9">
    <name type="scientific">Glycocaulis alkaliphilus</name>
    <dbReference type="NCBI Taxonomy" id="1434191"/>
    <lineage>
        <taxon>Bacteria</taxon>
        <taxon>Pseudomonadati</taxon>
        <taxon>Pseudomonadota</taxon>
        <taxon>Alphaproteobacteria</taxon>
        <taxon>Maricaulales</taxon>
        <taxon>Maricaulaceae</taxon>
        <taxon>Glycocaulis</taxon>
    </lineage>
</organism>
<dbReference type="GO" id="GO:0005886">
    <property type="term" value="C:plasma membrane"/>
    <property type="evidence" value="ECO:0007669"/>
    <property type="project" value="UniProtKB-SubCell"/>
</dbReference>
<protein>
    <submittedName>
        <fullName evidence="8">ComEC/Rec2-like protein</fullName>
    </submittedName>
</protein>
<evidence type="ECO:0000256" key="1">
    <source>
        <dbReference type="ARBA" id="ARBA00004651"/>
    </source>
</evidence>
<evidence type="ECO:0000256" key="3">
    <source>
        <dbReference type="ARBA" id="ARBA00022692"/>
    </source>
</evidence>
<dbReference type="Pfam" id="PF13567">
    <property type="entry name" value="DUF4131"/>
    <property type="match status" value="1"/>
</dbReference>
<feature type="domain" description="ComEC/Rec2-related protein" evidence="6">
    <location>
        <begin position="260"/>
        <end position="540"/>
    </location>
</feature>
<dbReference type="NCBIfam" id="TIGR00360">
    <property type="entry name" value="ComEC_N-term"/>
    <property type="match status" value="1"/>
</dbReference>
<dbReference type="OrthoDB" id="9790149at2"/>
<dbReference type="InterPro" id="IPR052159">
    <property type="entry name" value="Competence_DNA_uptake"/>
</dbReference>
<dbReference type="Proteomes" id="UP000286954">
    <property type="component" value="Chromosome"/>
</dbReference>
<feature type="domain" description="DUF4131" evidence="7">
    <location>
        <begin position="74"/>
        <end position="209"/>
    </location>
</feature>
<dbReference type="KEGG" id="gak:X907_1759"/>
<accession>A0A3T0EAI1</accession>
<comment type="subcellular location">
    <subcellularLocation>
        <location evidence="1">Cell membrane</location>
        <topology evidence="1">Multi-pass membrane protein</topology>
    </subcellularLocation>
</comment>
<evidence type="ECO:0000256" key="2">
    <source>
        <dbReference type="ARBA" id="ARBA00022475"/>
    </source>
</evidence>
<dbReference type="PANTHER" id="PTHR30619:SF1">
    <property type="entry name" value="RECOMBINATION PROTEIN 2"/>
    <property type="match status" value="1"/>
</dbReference>
<evidence type="ECO:0000256" key="5">
    <source>
        <dbReference type="ARBA" id="ARBA00023136"/>
    </source>
</evidence>
<reference evidence="8 9" key="1">
    <citation type="submission" date="2016-12" db="EMBL/GenBank/DDBJ databases">
        <title>The genome of dimorphic prosthecate Glycocaulis alkaliphilus 6b-8t, isolated from crude oil dictates its adaptability in petroleum environments.</title>
        <authorList>
            <person name="Wu X.-L."/>
            <person name="Geng S."/>
        </authorList>
    </citation>
    <scope>NUCLEOTIDE SEQUENCE [LARGE SCALE GENOMIC DNA]</scope>
    <source>
        <strain evidence="8 9">6B-8</strain>
    </source>
</reference>
<dbReference type="InterPro" id="IPR004477">
    <property type="entry name" value="ComEC_N"/>
</dbReference>
<keyword evidence="4" id="KW-1133">Transmembrane helix</keyword>
<sequence>MRRYIQAVWTSIQRGRSPVSGAERAALSRLLQPVLPSRAVRPSDLILWAPLAAGLGAAVYLSVPAEPGSVLIPVFWLAAFACVLAVPLFTAKPSLMAAIVLSACALAGHAHVQGRTLSLAPPVIEVSDRARTVTGWVERIERRGRSGRVLLRVQTLERADVAPFRVRLRINTETLTPGDGIRINAVLSHPRGPAAAGGYDGARAAWYQRVALAGFSISQPQPEEIAGDESERAFLGWRWRLAQRISDAAGPNSGPVIAALLTGERSGVTEAHAEALRLSGLGHLLAISGMHMALLAGGIYFAARWLIASIEPFARAHDPRKPAALIALLAALGYLLLSGGAISTQRAFVMAAVMFTAILIGRRAVSFQSLALAALIIIAFSPQSVIEPGFQMSFAATAALIAVYEAWQRWRMTRDMADYGWFARVQAAFTGLAVTSLVAGSATGLFAAFHFQRMAAYGFGANLLAMPVFSFWVMPAGVVGLLLAPFGLEGLPLLVSAAGMDIVLAIATWTSSLPGAAMPALAPGGIVLGLYATGFALATLGRGLVRVAGVPFAAGALGLWALQSPPDMMITSSGVLVSRSLSAESGEPGDWQVSDRRRGRFETGVLLQRAGTGLSAAPRGDYACDPLGCLVVTAEGLRVAVSEHPASLEEDCVRADLVVARGTVSAWQKRRCAVPVLDDAARAELGSAEFWVRDGRIIRLRGANDGSAARVWGRERGS</sequence>
<dbReference type="PANTHER" id="PTHR30619">
    <property type="entry name" value="DNA INTERNALIZATION/COMPETENCE PROTEIN COMEC/REC2"/>
    <property type="match status" value="1"/>
</dbReference>